<keyword evidence="3" id="KW-1185">Reference proteome</keyword>
<name>A0ABU2NKB6_9PSEU</name>
<evidence type="ECO:0000256" key="1">
    <source>
        <dbReference type="SAM" id="Phobius"/>
    </source>
</evidence>
<keyword evidence="1" id="KW-0812">Transmembrane</keyword>
<reference evidence="3" key="1">
    <citation type="submission" date="2023-07" db="EMBL/GenBank/DDBJ databases">
        <title>30 novel species of actinomycetes from the DSMZ collection.</title>
        <authorList>
            <person name="Nouioui I."/>
        </authorList>
    </citation>
    <scope>NUCLEOTIDE SEQUENCE [LARGE SCALE GENOMIC DNA]</scope>
    <source>
        <strain evidence="3">DSM 45834</strain>
    </source>
</reference>
<accession>A0ABU2NKB6</accession>
<feature type="transmembrane region" description="Helical" evidence="1">
    <location>
        <begin position="20"/>
        <end position="41"/>
    </location>
</feature>
<dbReference type="Pfam" id="PF14329">
    <property type="entry name" value="DUF4386"/>
    <property type="match status" value="1"/>
</dbReference>
<dbReference type="EMBL" id="JAVREJ010000050">
    <property type="protein sequence ID" value="MDT0353878.1"/>
    <property type="molecule type" value="Genomic_DNA"/>
</dbReference>
<dbReference type="Proteomes" id="UP001183202">
    <property type="component" value="Unassembled WGS sequence"/>
</dbReference>
<protein>
    <submittedName>
        <fullName evidence="2">DUF4386 domain-containing protein</fullName>
    </submittedName>
</protein>
<comment type="caution">
    <text evidence="2">The sequence shown here is derived from an EMBL/GenBank/DDBJ whole genome shotgun (WGS) entry which is preliminary data.</text>
</comment>
<keyword evidence="1" id="KW-0472">Membrane</keyword>
<feature type="transmembrane region" description="Helical" evidence="1">
    <location>
        <begin position="93"/>
        <end position="119"/>
    </location>
</feature>
<feature type="transmembrane region" description="Helical" evidence="1">
    <location>
        <begin position="183"/>
        <end position="203"/>
    </location>
</feature>
<evidence type="ECO:0000313" key="3">
    <source>
        <dbReference type="Proteomes" id="UP001183202"/>
    </source>
</evidence>
<gene>
    <name evidence="2" type="ORF">RM445_30770</name>
</gene>
<feature type="transmembrane region" description="Helical" evidence="1">
    <location>
        <begin position="61"/>
        <end position="86"/>
    </location>
</feature>
<dbReference type="InterPro" id="IPR025495">
    <property type="entry name" value="DUF4386"/>
</dbReference>
<organism evidence="2 3">
    <name type="scientific">Pseudonocardia charpentierae</name>
    <dbReference type="NCBI Taxonomy" id="3075545"/>
    <lineage>
        <taxon>Bacteria</taxon>
        <taxon>Bacillati</taxon>
        <taxon>Actinomycetota</taxon>
        <taxon>Actinomycetes</taxon>
        <taxon>Pseudonocardiales</taxon>
        <taxon>Pseudonocardiaceae</taxon>
        <taxon>Pseudonocardia</taxon>
    </lineage>
</organism>
<proteinExistence type="predicted"/>
<feature type="transmembrane region" description="Helical" evidence="1">
    <location>
        <begin position="209"/>
        <end position="230"/>
    </location>
</feature>
<feature type="transmembrane region" description="Helical" evidence="1">
    <location>
        <begin position="149"/>
        <end position="171"/>
    </location>
</feature>
<sequence length="255" mass="26210">MTATATATTPTTPDSTRRAALVAGTFYLITFAASIPAAFVLLPPLLDDPGYIVGAGADTSVIWGCLLDTVNALAGIGTAVALFPVVKRQNEALALGFVTTRLLEAAVIMIGVVSLLAVVTLRQDAAAVSGADTIALVVTGNALVAVRDWTFLLGPSLMAALNALLLGTLMYRSRLVPRIIPAMGLIGAPLLLAATTATLFGQFEQLSVVPSIAALPVAAWELSLGIYLVVKGFKPSRITATETSPAARQVASPVT</sequence>
<keyword evidence="1" id="KW-1133">Transmembrane helix</keyword>
<evidence type="ECO:0000313" key="2">
    <source>
        <dbReference type="EMBL" id="MDT0353878.1"/>
    </source>
</evidence>
<dbReference type="RefSeq" id="WP_311560388.1">
    <property type="nucleotide sequence ID" value="NZ_JAVREJ010000050.1"/>
</dbReference>